<evidence type="ECO:0000256" key="1">
    <source>
        <dbReference type="SAM" id="MobiDB-lite"/>
    </source>
</evidence>
<evidence type="ECO:0000313" key="2">
    <source>
        <dbReference type="EMBL" id="KAK0674534.1"/>
    </source>
</evidence>
<gene>
    <name evidence="2" type="ORF">QBC41DRAFT_2427</name>
</gene>
<accession>A0AA39ZNL9</accession>
<protein>
    <submittedName>
        <fullName evidence="2">Uncharacterized protein</fullName>
    </submittedName>
</protein>
<organism evidence="2 3">
    <name type="scientific">Cercophora samala</name>
    <dbReference type="NCBI Taxonomy" id="330535"/>
    <lineage>
        <taxon>Eukaryota</taxon>
        <taxon>Fungi</taxon>
        <taxon>Dikarya</taxon>
        <taxon>Ascomycota</taxon>
        <taxon>Pezizomycotina</taxon>
        <taxon>Sordariomycetes</taxon>
        <taxon>Sordariomycetidae</taxon>
        <taxon>Sordariales</taxon>
        <taxon>Lasiosphaeriaceae</taxon>
        <taxon>Cercophora</taxon>
    </lineage>
</organism>
<reference evidence="2" key="1">
    <citation type="submission" date="2023-06" db="EMBL/GenBank/DDBJ databases">
        <title>Genome-scale phylogeny and comparative genomics of the fungal order Sordariales.</title>
        <authorList>
            <consortium name="Lawrence Berkeley National Laboratory"/>
            <person name="Hensen N."/>
            <person name="Bonometti L."/>
            <person name="Westerberg I."/>
            <person name="Brannstrom I.O."/>
            <person name="Guillou S."/>
            <person name="Cros-Aarteil S."/>
            <person name="Calhoun S."/>
            <person name="Haridas S."/>
            <person name="Kuo A."/>
            <person name="Mondo S."/>
            <person name="Pangilinan J."/>
            <person name="Riley R."/>
            <person name="Labutti K."/>
            <person name="Andreopoulos B."/>
            <person name="Lipzen A."/>
            <person name="Chen C."/>
            <person name="Yanf M."/>
            <person name="Daum C."/>
            <person name="Ng V."/>
            <person name="Clum A."/>
            <person name="Steindorff A."/>
            <person name="Ohm R."/>
            <person name="Martin F."/>
            <person name="Silar P."/>
            <person name="Natvig D."/>
            <person name="Lalanne C."/>
            <person name="Gautier V."/>
            <person name="Ament-Velasquez S.L."/>
            <person name="Kruys A."/>
            <person name="Hutchinson M.I."/>
            <person name="Powell A.J."/>
            <person name="Barry K."/>
            <person name="Miller A.N."/>
            <person name="Grigoriev I.V."/>
            <person name="Debuchy R."/>
            <person name="Gladieux P."/>
            <person name="Thoren M.H."/>
            <person name="Johannesson H."/>
        </authorList>
    </citation>
    <scope>NUCLEOTIDE SEQUENCE</scope>
    <source>
        <strain evidence="2">CBS 307.81</strain>
    </source>
</reference>
<dbReference type="AlphaFoldDB" id="A0AA39ZNL9"/>
<dbReference type="Proteomes" id="UP001174997">
    <property type="component" value="Unassembled WGS sequence"/>
</dbReference>
<sequence>MYRYLPSSSFALTFCCFFTPHFTGPLLFTAISFILGTEPRPDRDPVGFSVTEEAPWTGKDMMPSQRRIAIRRAFPALIPTAFKAQRLLATITVGSPIAATTCLYGNPRWLASSSVTPQDHGMATSETRHDASSSSPMGLWHETHGYSGPLLAFTMRRIFVPKGPFSSALPKTERTNEQKPGCHLVPAVDTAIVIRRVRATTLRLVAAARLPGHSKCRWAKANPTSWG</sequence>
<feature type="region of interest" description="Disordered" evidence="1">
    <location>
        <begin position="115"/>
        <end position="136"/>
    </location>
</feature>
<proteinExistence type="predicted"/>
<name>A0AA39ZNL9_9PEZI</name>
<keyword evidence="3" id="KW-1185">Reference proteome</keyword>
<evidence type="ECO:0000313" key="3">
    <source>
        <dbReference type="Proteomes" id="UP001174997"/>
    </source>
</evidence>
<dbReference type="EMBL" id="JAULSY010000001">
    <property type="protein sequence ID" value="KAK0674534.1"/>
    <property type="molecule type" value="Genomic_DNA"/>
</dbReference>
<comment type="caution">
    <text evidence="2">The sequence shown here is derived from an EMBL/GenBank/DDBJ whole genome shotgun (WGS) entry which is preliminary data.</text>
</comment>